<accession>A0ACA9UCS8</accession>
<comment type="caution">
    <text evidence="1">The sequence shown here is derived from an EMBL/GenBank/DDBJ whole genome shotgun (WGS) entry which is preliminary data.</text>
</comment>
<evidence type="ECO:0000313" key="2">
    <source>
        <dbReference type="Proteomes" id="UP000836387"/>
    </source>
</evidence>
<gene>
    <name evidence="1" type="ORF">CRV2_00020657</name>
</gene>
<protein>
    <submittedName>
        <fullName evidence="1">Uncharacterized protein</fullName>
    </submittedName>
</protein>
<name>A0ACA9UCS8_BIOOC</name>
<dbReference type="Proteomes" id="UP000836387">
    <property type="component" value="Unassembled WGS sequence"/>
</dbReference>
<reference evidence="1" key="2">
    <citation type="submission" date="2021-10" db="EMBL/GenBank/DDBJ databases">
        <authorList>
            <person name="Piombo E."/>
        </authorList>
    </citation>
    <scope>NUCLEOTIDE SEQUENCE</scope>
</reference>
<evidence type="ECO:0000313" key="1">
    <source>
        <dbReference type="EMBL" id="CAG9951129.1"/>
    </source>
</evidence>
<keyword evidence="2" id="KW-1185">Reference proteome</keyword>
<organism evidence="1 2">
    <name type="scientific">Clonostachys rosea f. rosea IK726</name>
    <dbReference type="NCBI Taxonomy" id="1349383"/>
    <lineage>
        <taxon>Eukaryota</taxon>
        <taxon>Fungi</taxon>
        <taxon>Dikarya</taxon>
        <taxon>Ascomycota</taxon>
        <taxon>Pezizomycotina</taxon>
        <taxon>Sordariomycetes</taxon>
        <taxon>Hypocreomycetidae</taxon>
        <taxon>Hypocreales</taxon>
        <taxon>Bionectriaceae</taxon>
        <taxon>Clonostachys</taxon>
    </lineage>
</organism>
<proteinExistence type="predicted"/>
<reference evidence="1" key="1">
    <citation type="submission" date="2020-04" db="EMBL/GenBank/DDBJ databases">
        <authorList>
            <person name="Broberg M."/>
        </authorList>
    </citation>
    <scope>NUCLEOTIDE SEQUENCE</scope>
</reference>
<sequence length="344" mass="37461">MGCSPNVTSRSSGILGLSAIFPLLPLGHFEIIVDLLRAGAVVEDDDWRSSLPPMTSLLNGQKPEERQRLNDGPILKDLIEALGAPTASDGARFQLFSMTVQFIAELENLTTDEIPQEVSIDKENVVSIPSIIRNNDVSQLSRLLQDGNLDWLETTILDDGGEGLKPIHLATRERSLDVLGLILESGCDVNSLMDDGQAAANICWEDKQGEHLKLLLKYGTSTTIKGRDGTSLWHAAAIEDSVIIMKMLVQSEQRDKGLRMMSPEGQTPICAAISAGCLRSAHVLLPYCSTKECWQSHKSIFRDATAMGSFIILKKLVEVGVDLDGVDSTGSPLHFVPRTQTKSV</sequence>
<dbReference type="EMBL" id="CADEHS020000235">
    <property type="protein sequence ID" value="CAG9951129.1"/>
    <property type="molecule type" value="Genomic_DNA"/>
</dbReference>